<dbReference type="EMBL" id="UFMQ01000032">
    <property type="protein sequence ID" value="SST31914.1"/>
    <property type="molecule type" value="Genomic_DNA"/>
</dbReference>
<dbReference type="InterPro" id="IPR016913">
    <property type="entry name" value="UCP029215"/>
</dbReference>
<evidence type="ECO:0000313" key="5">
    <source>
        <dbReference type="Proteomes" id="UP000252694"/>
    </source>
</evidence>
<evidence type="ECO:0000313" key="2">
    <source>
        <dbReference type="EMBL" id="MDR8262451.1"/>
    </source>
</evidence>
<feature type="compositionally biased region" description="Acidic residues" evidence="1">
    <location>
        <begin position="277"/>
        <end position="294"/>
    </location>
</feature>
<reference evidence="3 6" key="3">
    <citation type="submission" date="2020-09" db="EMBL/GenBank/DDBJ databases">
        <title>Carbapenem-Resistant Acinetobacter baumannii devoid of typical resistance factors.</title>
        <authorList>
            <person name="Hoffmann M."/>
            <person name="Luo Y."/>
            <person name="Strain E."/>
            <person name="Rand H."/>
            <person name="Javkar K.G."/>
        </authorList>
    </citation>
    <scope>NUCLEOTIDE SEQUENCE [LARGE SCALE GENOMIC DNA]</scope>
    <source>
        <strain evidence="3 6">CFSAN093705</strain>
    </source>
</reference>
<reference evidence="4 5" key="1">
    <citation type="submission" date="2018-07" db="EMBL/GenBank/DDBJ databases">
        <authorList>
            <consortium name="Pathogen Informatics"/>
        </authorList>
    </citation>
    <scope>NUCLEOTIDE SEQUENCE [LARGE SCALE GENOMIC DNA]</scope>
    <source>
        <strain evidence="4 5">4300STDY7045823</strain>
    </source>
</reference>
<accession>A0A231TX21</accession>
<evidence type="ECO:0000313" key="3">
    <source>
        <dbReference type="EMBL" id="QNV22310.1"/>
    </source>
</evidence>
<dbReference type="Proteomes" id="UP000516419">
    <property type="component" value="Chromosome"/>
</dbReference>
<proteinExistence type="predicted"/>
<evidence type="ECO:0000256" key="1">
    <source>
        <dbReference type="SAM" id="MobiDB-lite"/>
    </source>
</evidence>
<evidence type="ECO:0000313" key="4">
    <source>
        <dbReference type="EMBL" id="SST31914.1"/>
    </source>
</evidence>
<dbReference type="Pfam" id="PF09979">
    <property type="entry name" value="DUF2213"/>
    <property type="match status" value="1"/>
</dbReference>
<reference evidence="2" key="2">
    <citation type="submission" date="2019-07" db="EMBL/GenBank/DDBJ databases">
        <title>Biological characteristics of mucoid Acinetobacter baumannii from a general hospital in China.</title>
        <authorList>
            <person name="Hua X."/>
            <person name="Yu Y."/>
        </authorList>
    </citation>
    <scope>NUCLEOTIDE SEQUENCE [LARGE SCALE GENOMIC DNA]</scope>
    <source>
        <strain evidence="2">N41</strain>
    </source>
</reference>
<name>A0A231TX21_ACIBA</name>
<organism evidence="4 5">
    <name type="scientific">Acinetobacter baumannii</name>
    <dbReference type="NCBI Taxonomy" id="470"/>
    <lineage>
        <taxon>Bacteria</taxon>
        <taxon>Pseudomonadati</taxon>
        <taxon>Pseudomonadota</taxon>
        <taxon>Gammaproteobacteria</taxon>
        <taxon>Moraxellales</taxon>
        <taxon>Moraxellaceae</taxon>
        <taxon>Acinetobacter</taxon>
        <taxon>Acinetobacter calcoaceticus/baumannii complex</taxon>
    </lineage>
</organism>
<dbReference type="RefSeq" id="WP_000473611.1">
    <property type="nucleotide sequence ID" value="NZ_CAJHFE010000035.1"/>
</dbReference>
<evidence type="ECO:0000313" key="6">
    <source>
        <dbReference type="Proteomes" id="UP000516419"/>
    </source>
</evidence>
<feature type="region of interest" description="Disordered" evidence="1">
    <location>
        <begin position="414"/>
        <end position="438"/>
    </location>
</feature>
<feature type="region of interest" description="Disordered" evidence="1">
    <location>
        <begin position="213"/>
        <end position="237"/>
    </location>
</feature>
<dbReference type="Proteomes" id="UP000252694">
    <property type="component" value="Unassembled WGS sequence"/>
</dbReference>
<feature type="compositionally biased region" description="Basic and acidic residues" evidence="1">
    <location>
        <begin position="425"/>
        <end position="438"/>
    </location>
</feature>
<dbReference type="EMBL" id="CP061525">
    <property type="protein sequence ID" value="QNV22310.1"/>
    <property type="molecule type" value="Genomic_DNA"/>
</dbReference>
<dbReference type="EMBL" id="VMBB01000038">
    <property type="protein sequence ID" value="MDR8262451.1"/>
    <property type="molecule type" value="Genomic_DNA"/>
</dbReference>
<sequence>MFKKKPKSKATVDRSNFYTTGQLGRTRETTPEGYLLCRDVPLARIGKLLYADGEVPVTADNSGLIIIERGEDVLFDPRTIASFEGKPVTDDHPKGWVTPENWKKLSNGTAHDVRRGEDEDSDCLVADLLITDKDMIDAVMKGKVEISLGYDADYTEISVGKGIQTNIFGNHIALVKKGRCGSRCKIGDSFMPKQSKGWLESLRKAKRTIDEALEKAKSTDEEDVETEDDDEDDDGKTTDAAINRELLKTLKTVQTTVQTFDERLSNLEKKKTKDSESETEDDDEEDDGKGKETEDDILEAEQAQKLSEQGIQNHTGDSLQEVLSRAEVLVPGFKMPTFDSANNGQAVLNTKRNVLKQAYATEDGQKALKPFVGATPNFDTMPAYTVDAAFIGASELIKQQNNAAGVRSGISTRDFGRAPMTPAEMNKRNREYWANKGN</sequence>
<protein>
    <submittedName>
        <fullName evidence="2">DUF2213 domain-containing protein</fullName>
    </submittedName>
    <submittedName>
        <fullName evidence="4">Putative bacteriophage protein</fullName>
    </submittedName>
</protein>
<dbReference type="AlphaFoldDB" id="A0A231TX21"/>
<feature type="region of interest" description="Disordered" evidence="1">
    <location>
        <begin position="268"/>
        <end position="294"/>
    </location>
</feature>
<gene>
    <name evidence="2" type="ORF">FPK87_18550</name>
    <name evidence="3" type="ORF">FQZ18_02785</name>
    <name evidence="4" type="ORF">SAMEA104305318_03807</name>
</gene>
<feature type="compositionally biased region" description="Acidic residues" evidence="1">
    <location>
        <begin position="220"/>
        <end position="234"/>
    </location>
</feature>